<dbReference type="GeneID" id="78774593"/>
<dbReference type="RefSeq" id="XP_053586272.1">
    <property type="nucleotide sequence ID" value="XM_053726695.1"/>
</dbReference>
<proteinExistence type="predicted"/>
<comment type="caution">
    <text evidence="2">The sequence shown here is derived from an EMBL/GenBank/DDBJ whole genome shotgun (WGS) entry which is preliminary data.</text>
</comment>
<sequence>MIIYLLLANTSFILLRADPALNHSICCSLKVWFKVTSTFDPFCFLKMAVNGFPGAKLASPTMETSSDGSILS</sequence>
<evidence type="ECO:0000313" key="3">
    <source>
        <dbReference type="Proteomes" id="UP000483820"/>
    </source>
</evidence>
<evidence type="ECO:0000256" key="1">
    <source>
        <dbReference type="SAM" id="SignalP"/>
    </source>
</evidence>
<dbReference type="EMBL" id="WUAV01000003">
    <property type="protein sequence ID" value="KAF1759960.1"/>
    <property type="molecule type" value="Genomic_DNA"/>
</dbReference>
<dbReference type="Proteomes" id="UP000483820">
    <property type="component" value="Chromosome III"/>
</dbReference>
<evidence type="ECO:0000313" key="2">
    <source>
        <dbReference type="EMBL" id="KAF1759960.1"/>
    </source>
</evidence>
<accession>A0A6A5GWV6</accession>
<protein>
    <submittedName>
        <fullName evidence="2">Uncharacterized protein</fullName>
    </submittedName>
</protein>
<dbReference type="AlphaFoldDB" id="A0A6A5GWV6"/>
<keyword evidence="1" id="KW-0732">Signal</keyword>
<gene>
    <name evidence="2" type="ORF">GCK72_008205</name>
</gene>
<reference evidence="2 3" key="1">
    <citation type="submission" date="2019-12" db="EMBL/GenBank/DDBJ databases">
        <title>Chromosome-level assembly of the Caenorhabditis remanei genome.</title>
        <authorList>
            <person name="Teterina A.A."/>
            <person name="Willis J.H."/>
            <person name="Phillips P.C."/>
        </authorList>
    </citation>
    <scope>NUCLEOTIDE SEQUENCE [LARGE SCALE GENOMIC DNA]</scope>
    <source>
        <strain evidence="2 3">PX506</strain>
        <tissue evidence="2">Whole organism</tissue>
    </source>
</reference>
<feature type="chain" id="PRO_5025420218" evidence="1">
    <location>
        <begin position="18"/>
        <end position="72"/>
    </location>
</feature>
<name>A0A6A5GWV6_CAERE</name>
<feature type="signal peptide" evidence="1">
    <location>
        <begin position="1"/>
        <end position="17"/>
    </location>
</feature>
<organism evidence="2 3">
    <name type="scientific">Caenorhabditis remanei</name>
    <name type="common">Caenorhabditis vulgaris</name>
    <dbReference type="NCBI Taxonomy" id="31234"/>
    <lineage>
        <taxon>Eukaryota</taxon>
        <taxon>Metazoa</taxon>
        <taxon>Ecdysozoa</taxon>
        <taxon>Nematoda</taxon>
        <taxon>Chromadorea</taxon>
        <taxon>Rhabditida</taxon>
        <taxon>Rhabditina</taxon>
        <taxon>Rhabditomorpha</taxon>
        <taxon>Rhabditoidea</taxon>
        <taxon>Rhabditidae</taxon>
        <taxon>Peloderinae</taxon>
        <taxon>Caenorhabditis</taxon>
    </lineage>
</organism>
<dbReference type="CTD" id="78774593"/>
<dbReference type="KEGG" id="crq:GCK72_008205"/>